<reference evidence="4" key="1">
    <citation type="submission" date="2017-09" db="EMBL/GenBank/DDBJ databases">
        <title>Depth-based differentiation of microbial function through sediment-hosted aquifers and enrichment of novel symbionts in the deep terrestrial subsurface.</title>
        <authorList>
            <person name="Probst A.J."/>
            <person name="Ladd B."/>
            <person name="Jarett J.K."/>
            <person name="Geller-Mcgrath D.E."/>
            <person name="Sieber C.M.K."/>
            <person name="Emerson J.B."/>
            <person name="Anantharaman K."/>
            <person name="Thomas B.C."/>
            <person name="Malmstrom R."/>
            <person name="Stieglmeier M."/>
            <person name="Klingl A."/>
            <person name="Woyke T."/>
            <person name="Ryan C.M."/>
            <person name="Banfield J.F."/>
        </authorList>
    </citation>
    <scope>NUCLEOTIDE SEQUENCE [LARGE SCALE GENOMIC DNA]</scope>
</reference>
<protein>
    <recommendedName>
        <fullName evidence="2">GIY-YIG domain-containing protein</fullName>
    </recommendedName>
</protein>
<evidence type="ECO:0000259" key="2">
    <source>
        <dbReference type="PROSITE" id="PS50164"/>
    </source>
</evidence>
<comment type="similarity">
    <text evidence="1">Belongs to the UPF0213 family.</text>
</comment>
<evidence type="ECO:0000313" key="4">
    <source>
        <dbReference type="Proteomes" id="UP000229816"/>
    </source>
</evidence>
<dbReference type="EMBL" id="PFSF01000025">
    <property type="protein sequence ID" value="PJC28233.1"/>
    <property type="molecule type" value="Genomic_DNA"/>
</dbReference>
<dbReference type="InterPro" id="IPR035901">
    <property type="entry name" value="GIY-YIG_endonuc_sf"/>
</dbReference>
<feature type="domain" description="GIY-YIG" evidence="2">
    <location>
        <begin position="1"/>
        <end position="76"/>
    </location>
</feature>
<accession>A0A2M8ESY9</accession>
<dbReference type="Gene3D" id="3.40.1440.10">
    <property type="entry name" value="GIY-YIG endonuclease"/>
    <property type="match status" value="1"/>
</dbReference>
<organism evidence="3 4">
    <name type="scientific">Candidatus Shapirobacteria bacterium CG_4_9_14_0_2_um_filter_39_11</name>
    <dbReference type="NCBI Taxonomy" id="1974478"/>
    <lineage>
        <taxon>Bacteria</taxon>
        <taxon>Candidatus Shapironibacteriota</taxon>
    </lineage>
</organism>
<name>A0A2M8ESY9_9BACT</name>
<dbReference type="SUPFAM" id="SSF82771">
    <property type="entry name" value="GIY-YIG endonuclease"/>
    <property type="match status" value="1"/>
</dbReference>
<dbReference type="InterPro" id="IPR050190">
    <property type="entry name" value="UPF0213_domain"/>
</dbReference>
<dbReference type="AlphaFoldDB" id="A0A2M8ESY9"/>
<dbReference type="SMART" id="SM00465">
    <property type="entry name" value="GIYc"/>
    <property type="match status" value="1"/>
</dbReference>
<evidence type="ECO:0000256" key="1">
    <source>
        <dbReference type="ARBA" id="ARBA00007435"/>
    </source>
</evidence>
<dbReference type="PROSITE" id="PS50164">
    <property type="entry name" value="GIY_YIG"/>
    <property type="match status" value="1"/>
</dbReference>
<dbReference type="PANTHER" id="PTHR34477:SF5">
    <property type="entry name" value="BSL5627 PROTEIN"/>
    <property type="match status" value="1"/>
</dbReference>
<evidence type="ECO:0000313" key="3">
    <source>
        <dbReference type="EMBL" id="PJC28233.1"/>
    </source>
</evidence>
<dbReference type="InterPro" id="IPR000305">
    <property type="entry name" value="GIY-YIG_endonuc"/>
</dbReference>
<gene>
    <name evidence="3" type="ORF">CO054_01170</name>
</gene>
<dbReference type="Proteomes" id="UP000229816">
    <property type="component" value="Unassembled WGS sequence"/>
</dbReference>
<sequence>MKALIYILQFKKSGRFYVGSTTNLERRIRQHKRKHTATTNRFGDFDVVFTQEIESLERARWAEMKIKSWKRRDFIEKIIKDDKISFLEE</sequence>
<dbReference type="Pfam" id="PF01541">
    <property type="entry name" value="GIY-YIG"/>
    <property type="match status" value="1"/>
</dbReference>
<dbReference type="PANTHER" id="PTHR34477">
    <property type="entry name" value="UPF0213 PROTEIN YHBQ"/>
    <property type="match status" value="1"/>
</dbReference>
<proteinExistence type="inferred from homology"/>
<comment type="caution">
    <text evidence="3">The sequence shown here is derived from an EMBL/GenBank/DDBJ whole genome shotgun (WGS) entry which is preliminary data.</text>
</comment>